<gene>
    <name evidence="1" type="ORF">ACFOZ8_28720</name>
</gene>
<dbReference type="EMBL" id="JBHSAM010000036">
    <property type="protein sequence ID" value="MFC4103608.1"/>
    <property type="molecule type" value="Genomic_DNA"/>
</dbReference>
<reference evidence="2" key="1">
    <citation type="journal article" date="2019" name="Int. J. Syst. Evol. Microbiol.">
        <title>The Global Catalogue of Microorganisms (GCM) 10K type strain sequencing project: providing services to taxonomists for standard genome sequencing and annotation.</title>
        <authorList>
            <consortium name="The Broad Institute Genomics Platform"/>
            <consortium name="The Broad Institute Genome Sequencing Center for Infectious Disease"/>
            <person name="Wu L."/>
            <person name="Ma J."/>
        </authorList>
    </citation>
    <scope>NUCLEOTIDE SEQUENCE [LARGE SCALE GENOMIC DNA]</scope>
    <source>
        <strain evidence="2">IBRC-M 10987</strain>
    </source>
</reference>
<keyword evidence="2" id="KW-1185">Reference proteome</keyword>
<evidence type="ECO:0000313" key="2">
    <source>
        <dbReference type="Proteomes" id="UP001595715"/>
    </source>
</evidence>
<dbReference type="Proteomes" id="UP001595715">
    <property type="component" value="Unassembled WGS sequence"/>
</dbReference>
<evidence type="ECO:0000313" key="1">
    <source>
        <dbReference type="EMBL" id="MFC4103608.1"/>
    </source>
</evidence>
<accession>A0ABV8KC35</accession>
<proteinExistence type="predicted"/>
<comment type="caution">
    <text evidence="1">The sequence shown here is derived from an EMBL/GenBank/DDBJ whole genome shotgun (WGS) entry which is preliminary data.</text>
</comment>
<organism evidence="1 2">
    <name type="scientific">Paenibacillus xanthanilyticus</name>
    <dbReference type="NCBI Taxonomy" id="1783531"/>
    <lineage>
        <taxon>Bacteria</taxon>
        <taxon>Bacillati</taxon>
        <taxon>Bacillota</taxon>
        <taxon>Bacilli</taxon>
        <taxon>Bacillales</taxon>
        <taxon>Paenibacillaceae</taxon>
        <taxon>Paenibacillus</taxon>
    </lineage>
</organism>
<evidence type="ECO:0008006" key="3">
    <source>
        <dbReference type="Google" id="ProtNLM"/>
    </source>
</evidence>
<sequence>MNKDTLARSTARRAAALAVHAKPGVQRRQQKGYWFMSAYVKNPLSAVAYTNSPVGIFVSFDKGECPSVDYISVLDPSGTEISYQWEDCLDTRTELNYGEYSDGSLRHGTIWINADLAAGETKLYTIKIWEFPVTRAAYTSNVAHTMVSAKAERFVANGITAEFTADAAWCVNAVYRNSTLISLAGGAFGYPAIIDGGTYTNTVPTSANSTVIKRKVNGSGVVFREWDVTIVFNAYPALPVNFKVRMWANGKLDFRHEAVAGDDIASGAVSGVIMRLEWSPSALGGGHNKDTLKGYLYNNQLIAGVRHNQFESEFAGAESGWNLYYGNTASTTDNIFIGCRISSPNTKAIPKGAFFSASMYMSFYDSDHVSETSRRMNPVYTRAAWDTVENLQEQFVELAKKYVKMAYRVSLQPEHDNEFGGLQAYMLLAMHKLYGKDLATCVTEARDKLFNIMNTRYKDGVNPPGATSGYIKSWSTNAGWEFIGRDTAVLHDLREAALEVGNTAVVTEVTNWIHQLADAAVSMEVTSGAGKMKLHNFAGGTGDNYNARSSAMMALAVSLKIAANATRQATYDRLAAAYPSAYEHVNKTPYMPSTASIYNSIFQATNHYHLYNLWELFRANRLIPASITLPSVRQYAYEMSTASGQIREMDTNHQPNRRGGALTSFYAAALLAQFGGNASDYQHAIDLLEHVLSRIKPSGHLDRPMDGWGLPLYPVDDASYPIEAQTLIETVYLIA</sequence>
<protein>
    <recommendedName>
        <fullName evidence="3">Alpha-L-rhamnosidase six-hairpin glycosidase domain-containing protein</fullName>
    </recommendedName>
</protein>
<name>A0ABV8KC35_9BACL</name>
<dbReference type="RefSeq" id="WP_377722190.1">
    <property type="nucleotide sequence ID" value="NZ_JBHSAM010000036.1"/>
</dbReference>